<dbReference type="Pfam" id="PF00072">
    <property type="entry name" value="Response_reg"/>
    <property type="match status" value="1"/>
</dbReference>
<comment type="caution">
    <text evidence="3">The sequence shown here is derived from an EMBL/GenBank/DDBJ whole genome shotgun (WGS) entry which is preliminary data.</text>
</comment>
<dbReference type="SUPFAM" id="SSF52172">
    <property type="entry name" value="CheY-like"/>
    <property type="match status" value="1"/>
</dbReference>
<dbReference type="InterPro" id="IPR011006">
    <property type="entry name" value="CheY-like_superfamily"/>
</dbReference>
<accession>A0A845GL28</accession>
<dbReference type="AlphaFoldDB" id="A0A845GL28"/>
<dbReference type="Proteomes" id="UP000447355">
    <property type="component" value="Unassembled WGS sequence"/>
</dbReference>
<keyword evidence="1" id="KW-0597">Phosphoprotein</keyword>
<proteinExistence type="predicted"/>
<evidence type="ECO:0000259" key="2">
    <source>
        <dbReference type="PROSITE" id="PS50110"/>
    </source>
</evidence>
<dbReference type="Gene3D" id="3.40.50.2300">
    <property type="match status" value="1"/>
</dbReference>
<evidence type="ECO:0000313" key="4">
    <source>
        <dbReference type="Proteomes" id="UP000447355"/>
    </source>
</evidence>
<evidence type="ECO:0000313" key="3">
    <source>
        <dbReference type="EMBL" id="MYM94075.1"/>
    </source>
</evidence>
<name>A0A845GL28_9BURK</name>
<dbReference type="RefSeq" id="WP_161083262.1">
    <property type="nucleotide sequence ID" value="NZ_WWCX01000010.1"/>
</dbReference>
<dbReference type="InterPro" id="IPR001789">
    <property type="entry name" value="Sig_transdc_resp-reg_receiver"/>
</dbReference>
<sequence>MPENPVRNLNMLLVEEQPLLRRTVALTARTLGLGTIHEAASMEAAERLLREHSFHGAVISIDCGSLRGCTYNLALLDRMRNGMYVSDSDIPIAVMAENATADLLNDLRERHVSRVILKPFRAKVLLDAFASFQQPAAR</sequence>
<organism evidence="3 4">
    <name type="scientific">Duganella vulcania</name>
    <dbReference type="NCBI Taxonomy" id="2692166"/>
    <lineage>
        <taxon>Bacteria</taxon>
        <taxon>Pseudomonadati</taxon>
        <taxon>Pseudomonadota</taxon>
        <taxon>Betaproteobacteria</taxon>
        <taxon>Burkholderiales</taxon>
        <taxon>Oxalobacteraceae</taxon>
        <taxon>Telluria group</taxon>
        <taxon>Duganella</taxon>
    </lineage>
</organism>
<protein>
    <submittedName>
        <fullName evidence="3">Response regulator</fullName>
    </submittedName>
</protein>
<dbReference type="PROSITE" id="PS50110">
    <property type="entry name" value="RESPONSE_REGULATORY"/>
    <property type="match status" value="1"/>
</dbReference>
<evidence type="ECO:0000256" key="1">
    <source>
        <dbReference type="PROSITE-ProRule" id="PRU00169"/>
    </source>
</evidence>
<dbReference type="EMBL" id="WWCX01000010">
    <property type="protein sequence ID" value="MYM94075.1"/>
    <property type="molecule type" value="Genomic_DNA"/>
</dbReference>
<feature type="modified residue" description="4-aspartylphosphate" evidence="1">
    <location>
        <position position="62"/>
    </location>
</feature>
<dbReference type="GO" id="GO:0000160">
    <property type="term" value="P:phosphorelay signal transduction system"/>
    <property type="evidence" value="ECO:0007669"/>
    <property type="project" value="InterPro"/>
</dbReference>
<gene>
    <name evidence="3" type="ORF">GTP90_09420</name>
</gene>
<feature type="domain" description="Response regulatory" evidence="2">
    <location>
        <begin position="10"/>
        <end position="133"/>
    </location>
</feature>
<reference evidence="3" key="1">
    <citation type="submission" date="2019-12" db="EMBL/GenBank/DDBJ databases">
        <title>Novel species isolated from a subtropical stream in China.</title>
        <authorList>
            <person name="Lu H."/>
        </authorList>
    </citation>
    <scope>NUCLEOTIDE SEQUENCE [LARGE SCALE GENOMIC DNA]</scope>
    <source>
        <strain evidence="3">FT81W</strain>
    </source>
</reference>